<dbReference type="Gene3D" id="3.40.50.2300">
    <property type="match status" value="1"/>
</dbReference>
<feature type="active site" evidence="3 4">
    <location>
        <position position="290"/>
    </location>
</feature>
<name>A0A1X7KEM0_9BACT</name>
<dbReference type="GO" id="GO:0006935">
    <property type="term" value="P:chemotaxis"/>
    <property type="evidence" value="ECO:0007669"/>
    <property type="project" value="UniProtKB-UniRule"/>
</dbReference>
<dbReference type="InterPro" id="IPR001789">
    <property type="entry name" value="Sig_transdc_resp-reg_receiver"/>
</dbReference>
<dbReference type="InterPro" id="IPR011006">
    <property type="entry name" value="CheY-like_superfamily"/>
</dbReference>
<dbReference type="InterPro" id="IPR008248">
    <property type="entry name" value="CheB-like"/>
</dbReference>
<dbReference type="STRING" id="1028.SAMN05661096_02628"/>
<dbReference type="RefSeq" id="WP_085517795.1">
    <property type="nucleotide sequence ID" value="NZ_FXAW01000005.1"/>
</dbReference>
<evidence type="ECO:0000313" key="8">
    <source>
        <dbReference type="EMBL" id="SMG39400.1"/>
    </source>
</evidence>
<dbReference type="SMART" id="SM00448">
    <property type="entry name" value="REC"/>
    <property type="match status" value="1"/>
</dbReference>
<dbReference type="AlphaFoldDB" id="A0A1X7KEM0"/>
<feature type="modified residue" description="4-aspartylphosphate" evidence="3 5">
    <location>
        <position position="59"/>
    </location>
</feature>
<dbReference type="InterPro" id="IPR000673">
    <property type="entry name" value="Sig_transdc_resp-reg_Me-estase"/>
</dbReference>
<evidence type="ECO:0000256" key="1">
    <source>
        <dbReference type="ARBA" id="ARBA00022801"/>
    </source>
</evidence>
<comment type="similarity">
    <text evidence="3">Belongs to the CheB family.</text>
</comment>
<dbReference type="GO" id="GO:0005737">
    <property type="term" value="C:cytoplasm"/>
    <property type="evidence" value="ECO:0007669"/>
    <property type="project" value="UniProtKB-SubCell"/>
</dbReference>
<dbReference type="NCBIfam" id="NF001965">
    <property type="entry name" value="PRK00742.1"/>
    <property type="match status" value="1"/>
</dbReference>
<protein>
    <recommendedName>
        <fullName evidence="3">Protein-glutamate methylesterase/protein-glutamine glutaminase</fullName>
        <ecNumber evidence="3">3.1.1.61</ecNumber>
        <ecNumber evidence="3">3.5.1.44</ecNumber>
    </recommendedName>
</protein>
<feature type="active site" evidence="3 4">
    <location>
        <position position="165"/>
    </location>
</feature>
<comment type="domain">
    <text evidence="3">Contains a C-terminal catalytic domain, and an N-terminal region which modulates catalytic activity.</text>
</comment>
<dbReference type="PROSITE" id="PS50110">
    <property type="entry name" value="RESPONSE_REGULATORY"/>
    <property type="match status" value="1"/>
</dbReference>
<dbReference type="Proteomes" id="UP000193804">
    <property type="component" value="Unassembled WGS sequence"/>
</dbReference>
<dbReference type="GO" id="GO:0050568">
    <property type="term" value="F:protein-glutamine glutaminase activity"/>
    <property type="evidence" value="ECO:0007669"/>
    <property type="project" value="UniProtKB-UniRule"/>
</dbReference>
<keyword evidence="1 3" id="KW-0378">Hydrolase</keyword>
<comment type="catalytic activity">
    <reaction evidence="2 3">
        <text>[protein]-L-glutamate 5-O-methyl ester + H2O = L-glutamyl-[protein] + methanol + H(+)</text>
        <dbReference type="Rhea" id="RHEA:23236"/>
        <dbReference type="Rhea" id="RHEA-COMP:10208"/>
        <dbReference type="Rhea" id="RHEA-COMP:10311"/>
        <dbReference type="ChEBI" id="CHEBI:15377"/>
        <dbReference type="ChEBI" id="CHEBI:15378"/>
        <dbReference type="ChEBI" id="CHEBI:17790"/>
        <dbReference type="ChEBI" id="CHEBI:29973"/>
        <dbReference type="ChEBI" id="CHEBI:82795"/>
        <dbReference type="EC" id="3.1.1.61"/>
    </reaction>
</comment>
<dbReference type="PANTHER" id="PTHR42872">
    <property type="entry name" value="PROTEIN-GLUTAMATE METHYLESTERASE/PROTEIN-GLUTAMINE GLUTAMINASE"/>
    <property type="match status" value="1"/>
</dbReference>
<dbReference type="OrthoDB" id="1524092at2"/>
<dbReference type="InterPro" id="IPR035909">
    <property type="entry name" value="CheB_C"/>
</dbReference>
<evidence type="ECO:0000256" key="3">
    <source>
        <dbReference type="HAMAP-Rule" id="MF_00099"/>
    </source>
</evidence>
<dbReference type="EC" id="3.5.1.44" evidence="3"/>
<dbReference type="GO" id="GO:0000156">
    <property type="term" value="F:phosphorelay response regulator activity"/>
    <property type="evidence" value="ECO:0007669"/>
    <property type="project" value="InterPro"/>
</dbReference>
<evidence type="ECO:0000256" key="5">
    <source>
        <dbReference type="PROSITE-ProRule" id="PRU00169"/>
    </source>
</evidence>
<feature type="domain" description="CheB-type methylesterase" evidence="7">
    <location>
        <begin position="160"/>
        <end position="345"/>
    </location>
</feature>
<sequence length="345" mass="37210">MSKVKTISTLIVEDSALMRILLSDILKSDPDIELLGTAKNGKEGVEKARLLEPDVIISDMIMPDYDGVYLVEQVMKENPTPVILLSSLEKNDGLVFDALQKGAFDFLDKPKDDITNSIKAKNYPLTTLVKAAAESNIKKIDVKVNRNSHAFHGSAAYAAIVIGASTGGPGAIENLLKQMPQNLILPVIIAQHMPDSFISSFAKRLDELTALKVKVADSGEEIRAGFIYLAPGHSNMRLRKNPHTGGVVVHFTDKVFTEFNNPSIDCLMESAAEVYGDRMIGCILTGMGKDGTKGLKKVKAKGGLTIAQDENTSVVYGMPKSAFDSGATDKLVPLNQLGGYLVSCL</sequence>
<dbReference type="EC" id="3.1.1.61" evidence="3"/>
<comment type="subcellular location">
    <subcellularLocation>
        <location evidence="3">Cytoplasm</location>
    </subcellularLocation>
</comment>
<reference evidence="9" key="1">
    <citation type="submission" date="2017-04" db="EMBL/GenBank/DDBJ databases">
        <authorList>
            <person name="Varghese N."/>
            <person name="Submissions S."/>
        </authorList>
    </citation>
    <scope>NUCLEOTIDE SEQUENCE [LARGE SCALE GENOMIC DNA]</scope>
    <source>
        <strain evidence="9">DSM 4125</strain>
    </source>
</reference>
<dbReference type="CDD" id="cd17541">
    <property type="entry name" value="REC_CheB-like"/>
    <property type="match status" value="1"/>
</dbReference>
<keyword evidence="3" id="KW-0963">Cytoplasm</keyword>
<proteinExistence type="inferred from homology"/>
<dbReference type="EMBL" id="FXAW01000005">
    <property type="protein sequence ID" value="SMG39400.1"/>
    <property type="molecule type" value="Genomic_DNA"/>
</dbReference>
<keyword evidence="9" id="KW-1185">Reference proteome</keyword>
<comment type="PTM">
    <text evidence="3">Phosphorylated by CheA. Phosphorylation of the N-terminal regulatory domain activates the methylesterase activity.</text>
</comment>
<accession>A0A1X7KEM0</accession>
<feature type="active site" evidence="3 4">
    <location>
        <position position="192"/>
    </location>
</feature>
<evidence type="ECO:0000259" key="7">
    <source>
        <dbReference type="PROSITE" id="PS50122"/>
    </source>
</evidence>
<dbReference type="Pfam" id="PF01339">
    <property type="entry name" value="CheB_methylest"/>
    <property type="match status" value="1"/>
</dbReference>
<comment type="function">
    <text evidence="3">Involved in chemotaxis. Part of a chemotaxis signal transduction system that modulates chemotaxis in response to various stimuli. Catalyzes the demethylation of specific methylglutamate residues introduced into the chemoreceptors (methyl-accepting chemotaxis proteins or MCP) by CheR. Also mediates the irreversible deamidation of specific glutamine residues to glutamic acid.</text>
</comment>
<organism evidence="8 9">
    <name type="scientific">Marivirga sericea</name>
    <dbReference type="NCBI Taxonomy" id="1028"/>
    <lineage>
        <taxon>Bacteria</taxon>
        <taxon>Pseudomonadati</taxon>
        <taxon>Bacteroidota</taxon>
        <taxon>Cytophagia</taxon>
        <taxon>Cytophagales</taxon>
        <taxon>Marivirgaceae</taxon>
        <taxon>Marivirga</taxon>
    </lineage>
</organism>
<evidence type="ECO:0000256" key="2">
    <source>
        <dbReference type="ARBA" id="ARBA00048267"/>
    </source>
</evidence>
<feature type="domain" description="Response regulatory" evidence="6">
    <location>
        <begin position="8"/>
        <end position="124"/>
    </location>
</feature>
<evidence type="ECO:0000313" key="9">
    <source>
        <dbReference type="Proteomes" id="UP000193804"/>
    </source>
</evidence>
<dbReference type="HAMAP" id="MF_00099">
    <property type="entry name" value="CheB_chemtxs"/>
    <property type="match status" value="1"/>
</dbReference>
<evidence type="ECO:0000256" key="4">
    <source>
        <dbReference type="PROSITE-ProRule" id="PRU00050"/>
    </source>
</evidence>
<evidence type="ECO:0000259" key="6">
    <source>
        <dbReference type="PROSITE" id="PS50110"/>
    </source>
</evidence>
<dbReference type="SUPFAM" id="SSF52738">
    <property type="entry name" value="Methylesterase CheB, C-terminal domain"/>
    <property type="match status" value="1"/>
</dbReference>
<keyword evidence="3 4" id="KW-0145">Chemotaxis</keyword>
<gene>
    <name evidence="3" type="primary">cheB</name>
    <name evidence="8" type="ORF">SAMN05661096_02628</name>
</gene>
<dbReference type="PROSITE" id="PS50122">
    <property type="entry name" value="CHEB"/>
    <property type="match status" value="1"/>
</dbReference>
<comment type="catalytic activity">
    <reaction evidence="3">
        <text>L-glutaminyl-[protein] + H2O = L-glutamyl-[protein] + NH4(+)</text>
        <dbReference type="Rhea" id="RHEA:16441"/>
        <dbReference type="Rhea" id="RHEA-COMP:10207"/>
        <dbReference type="Rhea" id="RHEA-COMP:10208"/>
        <dbReference type="ChEBI" id="CHEBI:15377"/>
        <dbReference type="ChEBI" id="CHEBI:28938"/>
        <dbReference type="ChEBI" id="CHEBI:29973"/>
        <dbReference type="ChEBI" id="CHEBI:30011"/>
        <dbReference type="EC" id="3.5.1.44"/>
    </reaction>
</comment>
<dbReference type="PIRSF" id="PIRSF000876">
    <property type="entry name" value="RR_chemtxs_CheB"/>
    <property type="match status" value="1"/>
</dbReference>
<dbReference type="Gene3D" id="3.40.50.180">
    <property type="entry name" value="Methylesterase CheB, C-terminal domain"/>
    <property type="match status" value="1"/>
</dbReference>
<dbReference type="PANTHER" id="PTHR42872:SF3">
    <property type="entry name" value="PROTEIN-GLUTAMATE METHYLESTERASE_PROTEIN-GLUTAMINE GLUTAMINASE 1"/>
    <property type="match status" value="1"/>
</dbReference>
<dbReference type="GO" id="GO:0008984">
    <property type="term" value="F:protein-glutamate methylesterase activity"/>
    <property type="evidence" value="ECO:0007669"/>
    <property type="project" value="UniProtKB-UniRule"/>
</dbReference>
<dbReference type="SUPFAM" id="SSF52172">
    <property type="entry name" value="CheY-like"/>
    <property type="match status" value="1"/>
</dbReference>
<dbReference type="Pfam" id="PF00072">
    <property type="entry name" value="Response_reg"/>
    <property type="match status" value="1"/>
</dbReference>
<dbReference type="CDD" id="cd16432">
    <property type="entry name" value="CheB_Rec"/>
    <property type="match status" value="1"/>
</dbReference>
<keyword evidence="3 5" id="KW-0597">Phosphoprotein</keyword>